<dbReference type="PROSITE" id="PS00041">
    <property type="entry name" value="HTH_ARAC_FAMILY_1"/>
    <property type="match status" value="1"/>
</dbReference>
<dbReference type="SUPFAM" id="SSF46689">
    <property type="entry name" value="Homeodomain-like"/>
    <property type="match status" value="1"/>
</dbReference>
<gene>
    <name evidence="5" type="ORF">FHR27_000890</name>
</gene>
<dbReference type="PANTHER" id="PTHR43130:SF3">
    <property type="entry name" value="HTH-TYPE TRANSCRIPTIONAL REGULATOR RV1931C"/>
    <property type="match status" value="1"/>
</dbReference>
<evidence type="ECO:0000313" key="6">
    <source>
        <dbReference type="Proteomes" id="UP000578688"/>
    </source>
</evidence>
<dbReference type="Gene3D" id="3.40.50.880">
    <property type="match status" value="1"/>
</dbReference>
<protein>
    <submittedName>
        <fullName evidence="5">Transcriptional regulator GlxA family with amidase domain</fullName>
    </submittedName>
</protein>
<dbReference type="SMART" id="SM00342">
    <property type="entry name" value="HTH_ARAC"/>
    <property type="match status" value="1"/>
</dbReference>
<proteinExistence type="predicted"/>
<dbReference type="InterPro" id="IPR018060">
    <property type="entry name" value="HTH_AraC"/>
</dbReference>
<reference evidence="5 6" key="1">
    <citation type="submission" date="2020-07" db="EMBL/GenBank/DDBJ databases">
        <title>Genomic analyses of the natural microbiome of Caenorhabditis elegans.</title>
        <authorList>
            <person name="Samuel B."/>
        </authorList>
    </citation>
    <scope>NUCLEOTIDE SEQUENCE [LARGE SCALE GENOMIC DNA]</scope>
    <source>
        <strain evidence="5 6">BIGb0408</strain>
    </source>
</reference>
<dbReference type="GO" id="GO:0009893">
    <property type="term" value="P:positive regulation of metabolic process"/>
    <property type="evidence" value="ECO:0007669"/>
    <property type="project" value="UniProtKB-ARBA"/>
</dbReference>
<dbReference type="PROSITE" id="PS01124">
    <property type="entry name" value="HTH_ARAC_FAMILY_2"/>
    <property type="match status" value="1"/>
</dbReference>
<dbReference type="GO" id="GO:0043565">
    <property type="term" value="F:sequence-specific DNA binding"/>
    <property type="evidence" value="ECO:0007669"/>
    <property type="project" value="InterPro"/>
</dbReference>
<dbReference type="EMBL" id="JACBYV010000001">
    <property type="protein sequence ID" value="NYH72280.1"/>
    <property type="molecule type" value="Genomic_DNA"/>
</dbReference>
<sequence length="390" mass="42361">MKANLLHDSGAVVALVFPTPRQASSNSQALNNAFSGLRSQHKAGYLGENDKKLLVSANRSKIKPPFSGGVSMVSKSIQIMSYPGVSLLDLAGPLDVFIAANHYTKSPIPPYSLSILALESDTEVFTGLSLSAEVLEAHTPSPNTLIIPGGPGIQEFCKGSKFSRFVAHADKAERLVSVCTGIFALAAGGKLDGRKVTTHWSAYEELEKFFPKVIVKRGPIFINDGNIWTSAGVTSGIDLALSIVEQDLGHTAALEVARHLVMFLKRPGDQDQFSSSLRLQSGSSQFSDLHAWISTNLNLDLSVPVLADFMNMTERTFLRKYTADTGQTPSKMVELLRLDAARHLLVTSNSPLKEIAYKSGLGSEATLIRRFIKAFGVTPREHRAHFRSRP</sequence>
<evidence type="ECO:0000256" key="2">
    <source>
        <dbReference type="ARBA" id="ARBA00023125"/>
    </source>
</evidence>
<comment type="caution">
    <text evidence="5">The sequence shown here is derived from an EMBL/GenBank/DDBJ whole genome shotgun (WGS) entry which is preliminary data.</text>
</comment>
<dbReference type="InterPro" id="IPR029062">
    <property type="entry name" value="Class_I_gatase-like"/>
</dbReference>
<evidence type="ECO:0000313" key="5">
    <source>
        <dbReference type="EMBL" id="NYH72280.1"/>
    </source>
</evidence>
<dbReference type="InterPro" id="IPR018062">
    <property type="entry name" value="HTH_AraC-typ_CS"/>
</dbReference>
<dbReference type="InterPro" id="IPR002818">
    <property type="entry name" value="DJ-1/PfpI"/>
</dbReference>
<keyword evidence="6" id="KW-1185">Reference proteome</keyword>
<organism evidence="5 6">
    <name type="scientific">Phytopseudomonas flavescens</name>
    <dbReference type="NCBI Taxonomy" id="29435"/>
    <lineage>
        <taxon>Bacteria</taxon>
        <taxon>Pseudomonadati</taxon>
        <taxon>Pseudomonadota</taxon>
        <taxon>Gammaproteobacteria</taxon>
        <taxon>Pseudomonadales</taxon>
        <taxon>Pseudomonadaceae</taxon>
        <taxon>Phytopseudomonas</taxon>
    </lineage>
</organism>
<keyword evidence="3" id="KW-0804">Transcription</keyword>
<dbReference type="Proteomes" id="UP000578688">
    <property type="component" value="Unassembled WGS sequence"/>
</dbReference>
<dbReference type="Pfam" id="PF12833">
    <property type="entry name" value="HTH_18"/>
    <property type="match status" value="1"/>
</dbReference>
<evidence type="ECO:0000256" key="3">
    <source>
        <dbReference type="ARBA" id="ARBA00023163"/>
    </source>
</evidence>
<dbReference type="InterPro" id="IPR009057">
    <property type="entry name" value="Homeodomain-like_sf"/>
</dbReference>
<accession>A0A7Y9XJ17</accession>
<dbReference type="SUPFAM" id="SSF52317">
    <property type="entry name" value="Class I glutamine amidotransferase-like"/>
    <property type="match status" value="1"/>
</dbReference>
<dbReference type="CDD" id="cd03137">
    <property type="entry name" value="GATase1_AraC_1"/>
    <property type="match status" value="1"/>
</dbReference>
<keyword evidence="1" id="KW-0805">Transcription regulation</keyword>
<dbReference type="GO" id="GO:0003700">
    <property type="term" value="F:DNA-binding transcription factor activity"/>
    <property type="evidence" value="ECO:0007669"/>
    <property type="project" value="InterPro"/>
</dbReference>
<name>A0A7Y9XJ17_9GAMM</name>
<keyword evidence="2" id="KW-0238">DNA-binding</keyword>
<dbReference type="AlphaFoldDB" id="A0A7Y9XJ17"/>
<dbReference type="Pfam" id="PF01965">
    <property type="entry name" value="DJ-1_PfpI"/>
    <property type="match status" value="1"/>
</dbReference>
<dbReference type="InterPro" id="IPR052158">
    <property type="entry name" value="INH-QAR"/>
</dbReference>
<evidence type="ECO:0000256" key="1">
    <source>
        <dbReference type="ARBA" id="ARBA00023015"/>
    </source>
</evidence>
<dbReference type="Gene3D" id="1.10.10.60">
    <property type="entry name" value="Homeodomain-like"/>
    <property type="match status" value="1"/>
</dbReference>
<dbReference type="PANTHER" id="PTHR43130">
    <property type="entry name" value="ARAC-FAMILY TRANSCRIPTIONAL REGULATOR"/>
    <property type="match status" value="1"/>
</dbReference>
<feature type="domain" description="HTH araC/xylS-type" evidence="4">
    <location>
        <begin position="287"/>
        <end position="385"/>
    </location>
</feature>
<evidence type="ECO:0000259" key="4">
    <source>
        <dbReference type="PROSITE" id="PS01124"/>
    </source>
</evidence>